<keyword evidence="3 9" id="KW-0808">Transferase</keyword>
<keyword evidence="2 9" id="KW-0032">Aminotransferase</keyword>
<comment type="similarity">
    <text evidence="5 8">Belongs to the DegT/DnrJ/EryC1 family.</text>
</comment>
<comment type="caution">
    <text evidence="9">The sequence shown here is derived from an EMBL/GenBank/DDBJ whole genome shotgun (WGS) entry which is preliminary data.</text>
</comment>
<dbReference type="InterPro" id="IPR015421">
    <property type="entry name" value="PyrdxlP-dep_Trfase_major"/>
</dbReference>
<organism evidence="9 10">
    <name type="scientific">Brevibacillus fulvus</name>
    <dbReference type="NCBI Taxonomy" id="1125967"/>
    <lineage>
        <taxon>Bacteria</taxon>
        <taxon>Bacillati</taxon>
        <taxon>Bacillota</taxon>
        <taxon>Bacilli</taxon>
        <taxon>Bacillales</taxon>
        <taxon>Paenibacillaceae</taxon>
        <taxon>Brevibacillus</taxon>
    </lineage>
</organism>
<dbReference type="CDD" id="cd00616">
    <property type="entry name" value="AHBA_syn"/>
    <property type="match status" value="1"/>
</dbReference>
<evidence type="ECO:0000256" key="4">
    <source>
        <dbReference type="ARBA" id="ARBA00022898"/>
    </source>
</evidence>
<dbReference type="FunFam" id="3.40.640.10:FF:000090">
    <property type="entry name" value="Pyridoxal phosphate-dependent aminotransferase"/>
    <property type="match status" value="1"/>
</dbReference>
<dbReference type="PANTHER" id="PTHR30244:SF34">
    <property type="entry name" value="DTDP-4-AMINO-4,6-DIDEOXYGALACTOSE TRANSAMINASE"/>
    <property type="match status" value="1"/>
</dbReference>
<dbReference type="Pfam" id="PF01041">
    <property type="entry name" value="DegT_DnrJ_EryC1"/>
    <property type="match status" value="1"/>
</dbReference>
<evidence type="ECO:0000256" key="3">
    <source>
        <dbReference type="ARBA" id="ARBA00022679"/>
    </source>
</evidence>
<dbReference type="PIRSF" id="PIRSF000390">
    <property type="entry name" value="PLP_StrS"/>
    <property type="match status" value="1"/>
</dbReference>
<dbReference type="GO" id="GO:0000271">
    <property type="term" value="P:polysaccharide biosynthetic process"/>
    <property type="evidence" value="ECO:0007669"/>
    <property type="project" value="TreeGrafter"/>
</dbReference>
<evidence type="ECO:0000313" key="9">
    <source>
        <dbReference type="EMBL" id="MBM7588906.1"/>
    </source>
</evidence>
<dbReference type="InterPro" id="IPR015422">
    <property type="entry name" value="PyrdxlP-dep_Trfase_small"/>
</dbReference>
<evidence type="ECO:0000256" key="1">
    <source>
        <dbReference type="ARBA" id="ARBA00001933"/>
    </source>
</evidence>
<feature type="active site" description="Proton acceptor" evidence="6">
    <location>
        <position position="193"/>
    </location>
</feature>
<comment type="cofactor">
    <cofactor evidence="1">
        <name>pyridoxal 5'-phosphate</name>
        <dbReference type="ChEBI" id="CHEBI:597326"/>
    </cofactor>
</comment>
<dbReference type="Gene3D" id="3.40.640.10">
    <property type="entry name" value="Type I PLP-dependent aspartate aminotransferase-like (Major domain)"/>
    <property type="match status" value="1"/>
</dbReference>
<gene>
    <name evidence="9" type="ORF">JOD01_000492</name>
</gene>
<dbReference type="EC" id="2.6.1.-" evidence="9"/>
<protein>
    <submittedName>
        <fullName evidence="9">Pyridoxal phosphate-dependent aminotransferase EpsN</fullName>
        <ecNumber evidence="9">2.6.1.-</ecNumber>
    </submittedName>
</protein>
<evidence type="ECO:0000256" key="5">
    <source>
        <dbReference type="ARBA" id="ARBA00037999"/>
    </source>
</evidence>
<dbReference type="AlphaFoldDB" id="A0A938XYS2"/>
<keyword evidence="4 7" id="KW-0663">Pyridoxal phosphate</keyword>
<evidence type="ECO:0000256" key="6">
    <source>
        <dbReference type="PIRSR" id="PIRSR000390-1"/>
    </source>
</evidence>
<sequence length="393" mass="42406">MSVTNERIFLSPPHLGEEERKLLLDAFASNWIAPLGEHVDAFEQEIAERVGARGAVALSSGTAGLHLALRLLGAGPTDTVFCSTLTFVASVNPVLYVGATPVLIDSEPQTWNMSPAALERALQEAAAQNRLPKAVIVVHLYGQSAGMEPINRLCARYEVPVIEDAAEALGATYRGKACGTWGRFGVYSFNGNKIITTSGGGMLVSDDLAALEKARSWAAQAREPVPYYQHSELGYNYRLSNLLAAVGRGQLRVLAERVAARRAIFQRYQAALAKLPGISPMPESADGVSTRWLSVFTIDEAVCGCNAEAVITALALANIEARRVWKPMHQQPLYRECRYYPHDDTLSVSDRLFAQGICLPSGSSLTEAQQTRVIAAVAECLGLKQEGGSHALL</sequence>
<dbReference type="InterPro" id="IPR000653">
    <property type="entry name" value="DegT/StrS_aminotransferase"/>
</dbReference>
<evidence type="ECO:0000256" key="2">
    <source>
        <dbReference type="ARBA" id="ARBA00022576"/>
    </source>
</evidence>
<reference evidence="9" key="1">
    <citation type="submission" date="2021-01" db="EMBL/GenBank/DDBJ databases">
        <title>Genomic Encyclopedia of Type Strains, Phase IV (KMG-IV): sequencing the most valuable type-strain genomes for metagenomic binning, comparative biology and taxonomic classification.</title>
        <authorList>
            <person name="Goeker M."/>
        </authorList>
    </citation>
    <scope>NUCLEOTIDE SEQUENCE</scope>
    <source>
        <strain evidence="9">DSM 25523</strain>
    </source>
</reference>
<evidence type="ECO:0000256" key="8">
    <source>
        <dbReference type="RuleBase" id="RU004508"/>
    </source>
</evidence>
<dbReference type="SUPFAM" id="SSF53383">
    <property type="entry name" value="PLP-dependent transferases"/>
    <property type="match status" value="1"/>
</dbReference>
<evidence type="ECO:0000313" key="10">
    <source>
        <dbReference type="Proteomes" id="UP000717624"/>
    </source>
</evidence>
<dbReference type="InterPro" id="IPR015424">
    <property type="entry name" value="PyrdxlP-dep_Trfase"/>
</dbReference>
<accession>A0A938XYS2</accession>
<dbReference type="RefSeq" id="WP_204516623.1">
    <property type="nucleotide sequence ID" value="NZ_BAABIN010000009.1"/>
</dbReference>
<dbReference type="GO" id="GO:0008483">
    <property type="term" value="F:transaminase activity"/>
    <property type="evidence" value="ECO:0007669"/>
    <property type="project" value="UniProtKB-KW"/>
</dbReference>
<keyword evidence="10" id="KW-1185">Reference proteome</keyword>
<dbReference type="Gene3D" id="3.90.1150.10">
    <property type="entry name" value="Aspartate Aminotransferase, domain 1"/>
    <property type="match status" value="1"/>
</dbReference>
<dbReference type="Proteomes" id="UP000717624">
    <property type="component" value="Unassembled WGS sequence"/>
</dbReference>
<dbReference type="PANTHER" id="PTHR30244">
    <property type="entry name" value="TRANSAMINASE"/>
    <property type="match status" value="1"/>
</dbReference>
<name>A0A938XYS2_9BACL</name>
<dbReference type="GO" id="GO:0030170">
    <property type="term" value="F:pyridoxal phosphate binding"/>
    <property type="evidence" value="ECO:0007669"/>
    <property type="project" value="TreeGrafter"/>
</dbReference>
<dbReference type="EMBL" id="JAFBEB010000001">
    <property type="protein sequence ID" value="MBM7588906.1"/>
    <property type="molecule type" value="Genomic_DNA"/>
</dbReference>
<feature type="modified residue" description="N6-(pyridoxal phosphate)lysine" evidence="7">
    <location>
        <position position="193"/>
    </location>
</feature>
<evidence type="ECO:0000256" key="7">
    <source>
        <dbReference type="PIRSR" id="PIRSR000390-2"/>
    </source>
</evidence>
<proteinExistence type="inferred from homology"/>